<dbReference type="Proteomes" id="UP001569414">
    <property type="component" value="Unassembled WGS sequence"/>
</dbReference>
<gene>
    <name evidence="4" type="ORF">ACCI51_15745</name>
</gene>
<feature type="transmembrane region" description="Helical" evidence="1">
    <location>
        <begin position="78"/>
        <end position="97"/>
    </location>
</feature>
<evidence type="ECO:0000313" key="4">
    <source>
        <dbReference type="EMBL" id="MFA0792002.1"/>
    </source>
</evidence>
<dbReference type="Pfam" id="PF10081">
    <property type="entry name" value="Abhydrolase_9"/>
    <property type="match status" value="1"/>
</dbReference>
<keyword evidence="1" id="KW-1133">Transmembrane helix</keyword>
<evidence type="ECO:0000313" key="5">
    <source>
        <dbReference type="Proteomes" id="UP001569414"/>
    </source>
</evidence>
<evidence type="ECO:0000259" key="3">
    <source>
        <dbReference type="Pfam" id="PF15420"/>
    </source>
</evidence>
<organism evidence="4 5">
    <name type="scientific">Microbulbifer echini</name>
    <dbReference type="NCBI Taxonomy" id="1529067"/>
    <lineage>
        <taxon>Bacteria</taxon>
        <taxon>Pseudomonadati</taxon>
        <taxon>Pseudomonadota</taxon>
        <taxon>Gammaproteobacteria</taxon>
        <taxon>Cellvibrionales</taxon>
        <taxon>Microbulbiferaceae</taxon>
        <taxon>Microbulbifer</taxon>
    </lineage>
</organism>
<evidence type="ECO:0000259" key="2">
    <source>
        <dbReference type="Pfam" id="PF10081"/>
    </source>
</evidence>
<keyword evidence="1" id="KW-0472">Membrane</keyword>
<name>A0ABV4NR04_9GAMM</name>
<keyword evidence="5" id="KW-1185">Reference proteome</keyword>
<feature type="transmembrane region" description="Helical" evidence="1">
    <location>
        <begin position="155"/>
        <end position="177"/>
    </location>
</feature>
<sequence>MRKTIAFSVSGLLLGAVFFAFSLTPSLIPRPTFVQGILSGVAFTIGYSCGVFFRWLWRYLQIPDIPLTLQQRQWLKRLVAAFGACLILGFLWQSTHWQNSVRVLMGMRAVSGGSPVTIGVVSLVVFLFFRSMGKGFHRVVLVVSARLQKSIPDRVAILAGLLVALALYWSLLSGVLLKLGLYTVSIFYEQLDQITAENLPPPQDPYKTGGSDSLLSWGSVGREGRRFMSLGPTAEDIWEIAGEGVDPIRVYVGLHSAETPQQRALLALEELKRVKAFEREILLIATPVGDGWIDPGAVNSLEFLYRGDVATVAVQYSYLPGPIALFTDAQAIRKSARALFEVIYDHWEGLPVGTRPRLYLYGLSLGAKLSEGSFEFFDVIDNPIDGALWAGPPFSMSAWRLITDNRDPGTPAWLPQFKGGEVVRFGNQYGGYLGREPWGRFRIAFLQHASDPIVFFDFRWAYRRPEWLECPRGPDVSPDLRWFPVVTMLQLLADFYVGDTPRDFGHRYTPAGYTLAWVALTEPPDWSEAELQRLRAKLKTLSKR</sequence>
<dbReference type="InterPro" id="IPR027788">
    <property type="entry name" value="Alpha/beta-hydrolase_N_dom"/>
</dbReference>
<proteinExistence type="predicted"/>
<keyword evidence="1" id="KW-0812">Transmembrane</keyword>
<protein>
    <submittedName>
        <fullName evidence="4">Alpha/beta hydrolase</fullName>
    </submittedName>
</protein>
<reference evidence="4 5" key="1">
    <citation type="submission" date="2024-08" db="EMBL/GenBank/DDBJ databases">
        <authorList>
            <person name="Ishaq N."/>
        </authorList>
    </citation>
    <scope>NUCLEOTIDE SEQUENCE [LARGE SCALE GENOMIC DNA]</scope>
    <source>
        <strain evidence="4 5">JCM 30400</strain>
    </source>
</reference>
<feature type="domain" description="Alpha/beta-hydrolase catalytic" evidence="2">
    <location>
        <begin position="248"/>
        <end position="534"/>
    </location>
</feature>
<feature type="transmembrane region" description="Helical" evidence="1">
    <location>
        <begin position="36"/>
        <end position="57"/>
    </location>
</feature>
<feature type="transmembrane region" description="Helical" evidence="1">
    <location>
        <begin position="109"/>
        <end position="129"/>
    </location>
</feature>
<comment type="caution">
    <text evidence="4">The sequence shown here is derived from an EMBL/GenBank/DDBJ whole genome shotgun (WGS) entry which is preliminary data.</text>
</comment>
<dbReference type="InterPro" id="IPR027787">
    <property type="entry name" value="Alpha/beta-hydrolase_catalytic"/>
</dbReference>
<dbReference type="InterPro" id="IPR012037">
    <property type="entry name" value="Alpha/beta-hydrolase_fam"/>
</dbReference>
<dbReference type="PIRSF" id="PIRSF007542">
    <property type="entry name" value="UCP007542"/>
    <property type="match status" value="1"/>
</dbReference>
<dbReference type="Pfam" id="PF15420">
    <property type="entry name" value="Abhydrolase_9_N"/>
    <property type="match status" value="1"/>
</dbReference>
<dbReference type="EMBL" id="JBGMEL010000017">
    <property type="protein sequence ID" value="MFA0792002.1"/>
    <property type="molecule type" value="Genomic_DNA"/>
</dbReference>
<keyword evidence="4" id="KW-0378">Hydrolase</keyword>
<feature type="domain" description="Alpha/beta-hydrolase N-terminal" evidence="3">
    <location>
        <begin position="23"/>
        <end position="232"/>
    </location>
</feature>
<accession>A0ABV4NR04</accession>
<dbReference type="GO" id="GO:0016787">
    <property type="term" value="F:hydrolase activity"/>
    <property type="evidence" value="ECO:0007669"/>
    <property type="project" value="UniProtKB-KW"/>
</dbReference>
<evidence type="ECO:0000256" key="1">
    <source>
        <dbReference type="SAM" id="Phobius"/>
    </source>
</evidence>
<dbReference type="RefSeq" id="WP_371844424.1">
    <property type="nucleotide sequence ID" value="NZ_JBGMEL010000017.1"/>
</dbReference>